<dbReference type="SUPFAM" id="SSF55347">
    <property type="entry name" value="Glyceraldehyde-3-phosphate dehydrogenase-like, C-terminal domain"/>
    <property type="match status" value="1"/>
</dbReference>
<keyword evidence="3 4" id="KW-0560">Oxidoreductase</keyword>
<dbReference type="UniPathway" id="UPA00051">
    <property type="reaction ID" value="UER00465"/>
</dbReference>
<dbReference type="PANTHER" id="PTHR43331">
    <property type="entry name" value="HOMOSERINE DEHYDROGENASE"/>
    <property type="match status" value="1"/>
</dbReference>
<sequence length="372" mass="39303">MVAMAEELSLVLVGFGSVNRAFCRLLARDAQCLEQGLGLHIRIRAIVARHGAWEADTTFPPEVAAKLADSVASGLARLDDSSSVPIEGITVFVTPTAETIQQIIRRTPVTGKGCLVEAIDVDYDAGEPATTFISEALTHGMHAVSANKGPVVHHRARLLADAKTKGVRYLHESAVMDGVPIFSSWAAGFQPGGARLLRFRGVLNSTTSLILSGMEKGQTMSEALSEAQKLGIAEADPKGDLSGMDAAVKVVALCAAFQLGEPVVQLKEVTVSGMEEVTLEQVRSMRSSGRKLRLVGGAEVSADGGRATARVMLEALAPEDPLYGLDGADTALTLYTDRLAPVTITQKGSTVEDTAFGLFADMVRACRPETCV</sequence>
<keyword evidence="4 7" id="KW-0791">Threonine biosynthesis</keyword>
<dbReference type="GO" id="GO:0009088">
    <property type="term" value="P:threonine biosynthetic process"/>
    <property type="evidence" value="ECO:0007669"/>
    <property type="project" value="UniProtKB-UniPathway"/>
</dbReference>
<proteinExistence type="inferred from homology"/>
<evidence type="ECO:0000256" key="2">
    <source>
        <dbReference type="ARBA" id="ARBA00013213"/>
    </source>
</evidence>
<dbReference type="EC" id="1.1.1.3" evidence="2 4"/>
<gene>
    <name evidence="10" type="ORF">PCAR00345_LOCUS6611</name>
</gene>
<evidence type="ECO:0000259" key="9">
    <source>
        <dbReference type="Pfam" id="PF00742"/>
    </source>
</evidence>
<dbReference type="UniPathway" id="UPA00050">
    <property type="reaction ID" value="UER00063"/>
</dbReference>
<keyword evidence="4 6" id="KW-0521">NADP</keyword>
<evidence type="ECO:0000256" key="5">
    <source>
        <dbReference type="PIRSR" id="PIRSR036497-1"/>
    </source>
</evidence>
<evidence type="ECO:0000256" key="3">
    <source>
        <dbReference type="ARBA" id="ARBA00023002"/>
    </source>
</evidence>
<dbReference type="GO" id="GO:0009086">
    <property type="term" value="P:methionine biosynthetic process"/>
    <property type="evidence" value="ECO:0007669"/>
    <property type="project" value="UniProtKB-KW"/>
</dbReference>
<keyword evidence="4 7" id="KW-0028">Amino-acid biosynthesis</keyword>
<dbReference type="Gene3D" id="3.40.50.720">
    <property type="entry name" value="NAD(P)-binding Rossmann-like Domain"/>
    <property type="match status" value="1"/>
</dbReference>
<dbReference type="InterPro" id="IPR036291">
    <property type="entry name" value="NAD(P)-bd_dom_sf"/>
</dbReference>
<comment type="pathway">
    <text evidence="7">Amino-acid biosynthesis; L-threonine biosynthesis; L-threonine from L-aspartate: step 3/5.</text>
</comment>
<evidence type="ECO:0000256" key="4">
    <source>
        <dbReference type="PIRNR" id="PIRNR036497"/>
    </source>
</evidence>
<comment type="similarity">
    <text evidence="1 4 8">Belongs to the homoserine dehydrogenase family.</text>
</comment>
<accession>A0A7S4EV79</accession>
<dbReference type="InterPro" id="IPR022697">
    <property type="entry name" value="HDH_short"/>
</dbReference>
<feature type="binding site" evidence="6">
    <location>
        <position position="148"/>
    </location>
    <ligand>
        <name>NADPH</name>
        <dbReference type="ChEBI" id="CHEBI:57783"/>
    </ligand>
</feature>
<feature type="active site" description="Proton donor" evidence="5">
    <location>
        <position position="249"/>
    </location>
</feature>
<dbReference type="PANTHER" id="PTHR43331:SF1">
    <property type="entry name" value="HOMOSERINE DEHYDROGENASE"/>
    <property type="match status" value="1"/>
</dbReference>
<organism evidence="10">
    <name type="scientific">Chrysotila carterae</name>
    <name type="common">Marine alga</name>
    <name type="synonym">Syracosphaera carterae</name>
    <dbReference type="NCBI Taxonomy" id="13221"/>
    <lineage>
        <taxon>Eukaryota</taxon>
        <taxon>Haptista</taxon>
        <taxon>Haptophyta</taxon>
        <taxon>Prymnesiophyceae</taxon>
        <taxon>Isochrysidales</taxon>
        <taxon>Isochrysidaceae</taxon>
        <taxon>Chrysotila</taxon>
    </lineage>
</organism>
<evidence type="ECO:0000256" key="7">
    <source>
        <dbReference type="RuleBase" id="RU000579"/>
    </source>
</evidence>
<evidence type="ECO:0000256" key="8">
    <source>
        <dbReference type="RuleBase" id="RU004171"/>
    </source>
</evidence>
<evidence type="ECO:0000256" key="1">
    <source>
        <dbReference type="ARBA" id="ARBA00006753"/>
    </source>
</evidence>
<dbReference type="SUPFAM" id="SSF51735">
    <property type="entry name" value="NAD(P)-binding Rossmann-fold domains"/>
    <property type="match status" value="1"/>
</dbReference>
<evidence type="ECO:0000313" key="10">
    <source>
        <dbReference type="EMBL" id="CAE0754024.1"/>
    </source>
</evidence>
<dbReference type="GO" id="GO:0004412">
    <property type="term" value="F:homoserine dehydrogenase activity"/>
    <property type="evidence" value="ECO:0007669"/>
    <property type="project" value="UniProtKB-EC"/>
</dbReference>
<keyword evidence="4 7" id="KW-0486">Methionine biosynthesis</keyword>
<dbReference type="Gene3D" id="3.30.360.10">
    <property type="entry name" value="Dihydrodipicolinate Reductase, domain 2"/>
    <property type="match status" value="1"/>
</dbReference>
<dbReference type="AlphaFoldDB" id="A0A7S4EV79"/>
<comment type="catalytic activity">
    <reaction evidence="4 7">
        <text>L-homoserine + NADP(+) = L-aspartate 4-semialdehyde + NADPH + H(+)</text>
        <dbReference type="Rhea" id="RHEA:15761"/>
        <dbReference type="ChEBI" id="CHEBI:15378"/>
        <dbReference type="ChEBI" id="CHEBI:57476"/>
        <dbReference type="ChEBI" id="CHEBI:57783"/>
        <dbReference type="ChEBI" id="CHEBI:58349"/>
        <dbReference type="ChEBI" id="CHEBI:537519"/>
        <dbReference type="EC" id="1.1.1.3"/>
    </reaction>
</comment>
<name>A0A7S4EV79_CHRCT</name>
<protein>
    <recommendedName>
        <fullName evidence="2 4">Homoserine dehydrogenase</fullName>
        <shortName evidence="4">HDH</shortName>
        <ecNumber evidence="2 4">1.1.1.3</ecNumber>
    </recommendedName>
</protein>
<reference evidence="10" key="1">
    <citation type="submission" date="2021-01" db="EMBL/GenBank/DDBJ databases">
        <authorList>
            <person name="Corre E."/>
            <person name="Pelletier E."/>
            <person name="Niang G."/>
            <person name="Scheremetjew M."/>
            <person name="Finn R."/>
            <person name="Kale V."/>
            <person name="Holt S."/>
            <person name="Cochrane G."/>
            <person name="Meng A."/>
            <person name="Brown T."/>
            <person name="Cohen L."/>
        </authorList>
    </citation>
    <scope>NUCLEOTIDE SEQUENCE</scope>
    <source>
        <strain evidence="10">CCMP645</strain>
    </source>
</reference>
<dbReference type="PROSITE" id="PS01042">
    <property type="entry name" value="HOMOSER_DHGENASE"/>
    <property type="match status" value="1"/>
</dbReference>
<evidence type="ECO:0000256" key="6">
    <source>
        <dbReference type="PIRSR" id="PIRSR036497-2"/>
    </source>
</evidence>
<dbReference type="InterPro" id="IPR019811">
    <property type="entry name" value="HDH_CS"/>
</dbReference>
<dbReference type="Pfam" id="PF00742">
    <property type="entry name" value="Homoserine_dh"/>
    <property type="match status" value="1"/>
</dbReference>
<dbReference type="EMBL" id="HBIZ01011141">
    <property type="protein sequence ID" value="CAE0754024.1"/>
    <property type="molecule type" value="Transcribed_RNA"/>
</dbReference>
<dbReference type="PIRSF" id="PIRSF036497">
    <property type="entry name" value="HDH_short"/>
    <property type="match status" value="1"/>
</dbReference>
<dbReference type="InterPro" id="IPR001342">
    <property type="entry name" value="HDH_cat"/>
</dbReference>
<feature type="binding site" evidence="6">
    <location>
        <position position="234"/>
    </location>
    <ligand>
        <name>L-homoserine</name>
        <dbReference type="ChEBI" id="CHEBI:57476"/>
    </ligand>
</feature>
<comment type="pathway">
    <text evidence="7">Amino-acid biosynthesis; L-methionine biosynthesis via de novo pathway; L-homoserine from L-aspartate: step 3/3.</text>
</comment>
<feature type="domain" description="Homoserine dehydrogenase catalytic" evidence="9">
    <location>
        <begin position="193"/>
        <end position="363"/>
    </location>
</feature>